<keyword evidence="3" id="KW-1185">Reference proteome</keyword>
<protein>
    <submittedName>
        <fullName evidence="2">Uncharacterized protein</fullName>
    </submittedName>
</protein>
<organism evidence="2 3">
    <name type="scientific">Thalassotalea eurytherma</name>
    <dbReference type="NCBI Taxonomy" id="1144278"/>
    <lineage>
        <taxon>Bacteria</taxon>
        <taxon>Pseudomonadati</taxon>
        <taxon>Pseudomonadota</taxon>
        <taxon>Gammaproteobacteria</taxon>
        <taxon>Alteromonadales</taxon>
        <taxon>Colwelliaceae</taxon>
        <taxon>Thalassotalea</taxon>
    </lineage>
</organism>
<evidence type="ECO:0000313" key="2">
    <source>
        <dbReference type="EMBL" id="GLX83725.1"/>
    </source>
</evidence>
<proteinExistence type="predicted"/>
<dbReference type="RefSeq" id="WP_284209211.1">
    <property type="nucleotide sequence ID" value="NZ_BSSU01000022.1"/>
</dbReference>
<gene>
    <name evidence="2" type="ORF">theurythT_31780</name>
</gene>
<name>A0ABQ6HAC8_9GAMM</name>
<comment type="caution">
    <text evidence="2">The sequence shown here is derived from an EMBL/GenBank/DDBJ whole genome shotgun (WGS) entry which is preliminary data.</text>
</comment>
<keyword evidence="1" id="KW-0812">Transmembrane</keyword>
<accession>A0ABQ6HAC8</accession>
<dbReference type="Proteomes" id="UP001157133">
    <property type="component" value="Unassembled WGS sequence"/>
</dbReference>
<dbReference type="EMBL" id="BSSU01000022">
    <property type="protein sequence ID" value="GLX83725.1"/>
    <property type="molecule type" value="Genomic_DNA"/>
</dbReference>
<evidence type="ECO:0000313" key="3">
    <source>
        <dbReference type="Proteomes" id="UP001157133"/>
    </source>
</evidence>
<keyword evidence="1" id="KW-1133">Transmembrane helix</keyword>
<keyword evidence="1" id="KW-0472">Membrane</keyword>
<feature type="transmembrane region" description="Helical" evidence="1">
    <location>
        <begin position="39"/>
        <end position="60"/>
    </location>
</feature>
<evidence type="ECO:0000256" key="1">
    <source>
        <dbReference type="SAM" id="Phobius"/>
    </source>
</evidence>
<sequence length="100" mass="11782">MFHFKLYDDERLVGLNHKEKQKIINKAMKAYRKQHPVDLFRRLTLFACFSFIPSIVIYVLNGQQWTLSWFCVSGLLLSWKLAHDETPAIIPFLSQVLAEQ</sequence>
<reference evidence="2 3" key="1">
    <citation type="submission" date="2023-03" db="EMBL/GenBank/DDBJ databases">
        <title>Draft genome sequence of Thalassotalea eurytherma JCM 18482T.</title>
        <authorList>
            <person name="Sawabe T."/>
        </authorList>
    </citation>
    <scope>NUCLEOTIDE SEQUENCE [LARGE SCALE GENOMIC DNA]</scope>
    <source>
        <strain evidence="2 3">JCM 18482</strain>
    </source>
</reference>